<dbReference type="Proteomes" id="UP000031938">
    <property type="component" value="Unassembled WGS sequence"/>
</dbReference>
<keyword evidence="4" id="KW-1185">Reference proteome</keyword>
<feature type="domain" description="Peptidase M16 N-terminal" evidence="1">
    <location>
        <begin position="63"/>
        <end position="174"/>
    </location>
</feature>
<evidence type="ECO:0000313" key="4">
    <source>
        <dbReference type="Proteomes" id="UP000031938"/>
    </source>
</evidence>
<name>A0A0C2RT82_9BACL</name>
<keyword evidence="3" id="KW-0378">Hydrolase</keyword>
<dbReference type="Pfam" id="PF00675">
    <property type="entry name" value="Peptidase_M16"/>
    <property type="match status" value="1"/>
</dbReference>
<dbReference type="Pfam" id="PF05193">
    <property type="entry name" value="Peptidase_M16_C"/>
    <property type="match status" value="1"/>
</dbReference>
<dbReference type="GO" id="GO:0008233">
    <property type="term" value="F:peptidase activity"/>
    <property type="evidence" value="ECO:0007669"/>
    <property type="project" value="UniProtKB-KW"/>
</dbReference>
<gene>
    <name evidence="3" type="ORF">KP78_24930</name>
</gene>
<dbReference type="Gene3D" id="3.30.830.10">
    <property type="entry name" value="Metalloenzyme, LuxS/M16 peptidase-like"/>
    <property type="match status" value="2"/>
</dbReference>
<dbReference type="InterPro" id="IPR011765">
    <property type="entry name" value="Pept_M16_N"/>
</dbReference>
<organism evidence="3 4">
    <name type="scientific">Jeotgalibacillus soli</name>
    <dbReference type="NCBI Taxonomy" id="889306"/>
    <lineage>
        <taxon>Bacteria</taxon>
        <taxon>Bacillati</taxon>
        <taxon>Bacillota</taxon>
        <taxon>Bacilli</taxon>
        <taxon>Bacillales</taxon>
        <taxon>Caryophanaceae</taxon>
        <taxon>Jeotgalibacillus</taxon>
    </lineage>
</organism>
<dbReference type="SUPFAM" id="SSF63411">
    <property type="entry name" value="LuxS/MPP-like metallohydrolase"/>
    <property type="match status" value="2"/>
</dbReference>
<dbReference type="InterPro" id="IPR007863">
    <property type="entry name" value="Peptidase_M16_C"/>
</dbReference>
<reference evidence="3 4" key="1">
    <citation type="submission" date="2015-01" db="EMBL/GenBank/DDBJ databases">
        <title>Genome sequencing of Jeotgalibacillus soli.</title>
        <authorList>
            <person name="Goh K.M."/>
            <person name="Chan K.-G."/>
            <person name="Yaakop A.S."/>
            <person name="Ee R."/>
            <person name="Gan H.M."/>
            <person name="Chan C.S."/>
        </authorList>
    </citation>
    <scope>NUCLEOTIDE SEQUENCE [LARGE SCALE GENOMIC DNA]</scope>
    <source>
        <strain evidence="3 4">P9</strain>
    </source>
</reference>
<dbReference type="InterPro" id="IPR011249">
    <property type="entry name" value="Metalloenz_LuxS/M16"/>
</dbReference>
<keyword evidence="3" id="KW-0645">Protease</keyword>
<protein>
    <submittedName>
        <fullName evidence="3">Zinc protease</fullName>
    </submittedName>
</protein>
<evidence type="ECO:0000313" key="3">
    <source>
        <dbReference type="EMBL" id="KIL44949.1"/>
    </source>
</evidence>
<sequence length="433" mass="49539">MEKKRFDQLDEELYYEKLDNGLSVYVLPKPEFSKSYATFTTKYGSIDDNFIPLGETDYVKVPDGIAHFLEHKMFEKEDGDVFQQFSEYGASANAFTSFTRTAYLFSSTSHVQENLDTLINFVQAPYFTEQTVEKEKGIIGQEITMYDDNADWRLYFGTIQNMYHHHPVKVDIAGTVDSISHITKDHLYQCYETFYHPSNMLLFVVGPVSPEEIFSQIKENQASKKYDPQPTIERKFEEEPSAVHRKHHELKMDVQVPKCMIGLKAANVQLSGVDLLRRELAVNTAFDVLFGKTSAHFTRLYEEGLIDDSFSFDFSQEKGYGFALLGGNTPDPKKLADSIQIILKNEASASTITNEQLETVKKKNIGGFLRSLNSPEYIANQFTRYAFNEMDLFEAVPTLETLTVQDIQEALSDLAQEERITSFFILPKEKNAQ</sequence>
<dbReference type="EMBL" id="JXRP01000018">
    <property type="protein sequence ID" value="KIL44949.1"/>
    <property type="molecule type" value="Genomic_DNA"/>
</dbReference>
<feature type="domain" description="Peptidase M16 C-terminal" evidence="2">
    <location>
        <begin position="182"/>
        <end position="362"/>
    </location>
</feature>
<dbReference type="PATRIC" id="fig|889306.3.peg.2506"/>
<dbReference type="InterPro" id="IPR050361">
    <property type="entry name" value="MPP/UQCRC_Complex"/>
</dbReference>
<comment type="caution">
    <text evidence="3">The sequence shown here is derived from an EMBL/GenBank/DDBJ whole genome shotgun (WGS) entry which is preliminary data.</text>
</comment>
<evidence type="ECO:0000259" key="1">
    <source>
        <dbReference type="Pfam" id="PF00675"/>
    </source>
</evidence>
<dbReference type="NCBIfam" id="NF047421">
    <property type="entry name" value="YfmH_fam"/>
    <property type="match status" value="1"/>
</dbReference>
<accession>A0A0C2RT82</accession>
<dbReference type="GO" id="GO:0006508">
    <property type="term" value="P:proteolysis"/>
    <property type="evidence" value="ECO:0007669"/>
    <property type="project" value="UniProtKB-KW"/>
</dbReference>
<dbReference type="STRING" id="889306.KP78_24930"/>
<dbReference type="AlphaFoldDB" id="A0A0C2RT82"/>
<dbReference type="PANTHER" id="PTHR11851:SF134">
    <property type="entry name" value="ZINC-DEPENDENT PROTEASE"/>
    <property type="match status" value="1"/>
</dbReference>
<proteinExistence type="predicted"/>
<dbReference type="GO" id="GO:0046872">
    <property type="term" value="F:metal ion binding"/>
    <property type="evidence" value="ECO:0007669"/>
    <property type="project" value="InterPro"/>
</dbReference>
<dbReference type="PANTHER" id="PTHR11851">
    <property type="entry name" value="METALLOPROTEASE"/>
    <property type="match status" value="1"/>
</dbReference>
<evidence type="ECO:0000259" key="2">
    <source>
        <dbReference type="Pfam" id="PF05193"/>
    </source>
</evidence>
<dbReference type="RefSeq" id="WP_041089169.1">
    <property type="nucleotide sequence ID" value="NZ_JXRP01000018.1"/>
</dbReference>
<dbReference type="OrthoDB" id="9811314at2"/>